<accession>A0A0A1T6Y6</accession>
<dbReference type="Proteomes" id="UP000039046">
    <property type="component" value="Unassembled WGS sequence"/>
</dbReference>
<evidence type="ECO:0000313" key="2">
    <source>
        <dbReference type="EMBL" id="CEJ81920.1"/>
    </source>
</evidence>
<keyword evidence="1" id="KW-1133">Transmembrane helix</keyword>
<dbReference type="InterPro" id="IPR010721">
    <property type="entry name" value="UstE-like"/>
</dbReference>
<reference evidence="2 3" key="1">
    <citation type="journal article" date="2015" name="Genome Announc.">
        <title>Draft Genome Sequence and Gene Annotation of the Entomopathogenic Fungus Verticillium hemipterigenum.</title>
        <authorList>
            <person name="Horn F."/>
            <person name="Habel A."/>
            <person name="Scharf D.H."/>
            <person name="Dworschak J."/>
            <person name="Brakhage A.A."/>
            <person name="Guthke R."/>
            <person name="Hertweck C."/>
            <person name="Linde J."/>
        </authorList>
    </citation>
    <scope>NUCLEOTIDE SEQUENCE [LARGE SCALE GENOMIC DNA]</scope>
</reference>
<keyword evidence="1" id="KW-0812">Transmembrane</keyword>
<dbReference type="Pfam" id="PF06966">
    <property type="entry name" value="DUF1295"/>
    <property type="match status" value="1"/>
</dbReference>
<name>A0A0A1T6Y6_9HYPO</name>
<sequence length="351" mass="39606">MVLPILRTLSDCADYHKTIEPYLPQLYTLPQKLVDNGASIEGLQRIYAETNPFMFAFSMSVFIGAAALVGSEIMRNYSQIDCLWSIVPNLYIVHFAVWARVAGLPHSRLDLMALATTIWSIRLTYNYARKGGYNIGAEDYRWKIIMSKVNGFVFFIFNVTFISFIQSILLFLFSGSAAYVVLLTTQFEPEITTADMGYFGFILALVFSEWVSDGQQWNYQTAKYQYLETGKVPAGFTKADLDRGFITSGMWAYSRHPNFFAEQAIWFVLYQWSCFASSSLYSWAGAGSLALILLFQGSTSFTESISSAKYPAYADYQKQVGVFFPTSFSGYKPSGPKVIRTSELAKKAKKN</sequence>
<dbReference type="GO" id="GO:0016020">
    <property type="term" value="C:membrane"/>
    <property type="evidence" value="ECO:0007669"/>
    <property type="project" value="TreeGrafter"/>
</dbReference>
<dbReference type="PANTHER" id="PTHR32251:SF23">
    <property type="entry name" value="3-OXO-5-ALPHA-STEROID 4-DEHYDROGENASE (DUF1295)"/>
    <property type="match status" value="1"/>
</dbReference>
<gene>
    <name evidence="2" type="ORF">VHEMI02017</name>
</gene>
<organism evidence="2 3">
    <name type="scientific">[Torrubiella] hemipterigena</name>
    <dbReference type="NCBI Taxonomy" id="1531966"/>
    <lineage>
        <taxon>Eukaryota</taxon>
        <taxon>Fungi</taxon>
        <taxon>Dikarya</taxon>
        <taxon>Ascomycota</taxon>
        <taxon>Pezizomycotina</taxon>
        <taxon>Sordariomycetes</taxon>
        <taxon>Hypocreomycetidae</taxon>
        <taxon>Hypocreales</taxon>
        <taxon>Clavicipitaceae</taxon>
        <taxon>Clavicipitaceae incertae sedis</taxon>
        <taxon>'Torrubiella' clade</taxon>
    </lineage>
</organism>
<dbReference type="Gene3D" id="1.20.120.1630">
    <property type="match status" value="1"/>
</dbReference>
<dbReference type="PANTHER" id="PTHR32251">
    <property type="entry name" value="3-OXO-5-ALPHA-STEROID 4-DEHYDROGENASE"/>
    <property type="match status" value="1"/>
</dbReference>
<evidence type="ECO:0008006" key="4">
    <source>
        <dbReference type="Google" id="ProtNLM"/>
    </source>
</evidence>
<dbReference type="OrthoDB" id="201504at2759"/>
<dbReference type="HOGENOM" id="CLU_043418_0_1_1"/>
<evidence type="ECO:0000256" key="1">
    <source>
        <dbReference type="SAM" id="Phobius"/>
    </source>
</evidence>
<feature type="transmembrane region" description="Helical" evidence="1">
    <location>
        <begin position="149"/>
        <end position="173"/>
    </location>
</feature>
<evidence type="ECO:0000313" key="3">
    <source>
        <dbReference type="Proteomes" id="UP000039046"/>
    </source>
</evidence>
<protein>
    <recommendedName>
        <fullName evidence="4">DUF1295 domain protein</fullName>
    </recommendedName>
</protein>
<feature type="transmembrane region" description="Helical" evidence="1">
    <location>
        <begin position="53"/>
        <end position="70"/>
    </location>
</feature>
<dbReference type="EMBL" id="CDHN01000001">
    <property type="protein sequence ID" value="CEJ81920.1"/>
    <property type="molecule type" value="Genomic_DNA"/>
</dbReference>
<keyword evidence="1" id="KW-0472">Membrane</keyword>
<proteinExistence type="predicted"/>
<keyword evidence="3" id="KW-1185">Reference proteome</keyword>
<dbReference type="AlphaFoldDB" id="A0A0A1T6Y6"/>